<dbReference type="OrthoDB" id="7631574at2"/>
<dbReference type="PROSITE" id="PS50110">
    <property type="entry name" value="RESPONSE_REGULATORY"/>
    <property type="match status" value="1"/>
</dbReference>
<dbReference type="PANTHER" id="PTHR44591:SF25">
    <property type="entry name" value="CHEMOTAXIS TWO-COMPONENT RESPONSE REGULATOR"/>
    <property type="match status" value="1"/>
</dbReference>
<feature type="domain" description="Response regulatory" evidence="3">
    <location>
        <begin position="4"/>
        <end position="122"/>
    </location>
</feature>
<dbReference type="GO" id="GO:0000160">
    <property type="term" value="P:phosphorelay signal transduction system"/>
    <property type="evidence" value="ECO:0007669"/>
    <property type="project" value="InterPro"/>
</dbReference>
<dbReference type="Gene3D" id="3.40.50.2300">
    <property type="match status" value="1"/>
</dbReference>
<dbReference type="InterPro" id="IPR050595">
    <property type="entry name" value="Bact_response_regulator"/>
</dbReference>
<dbReference type="InterPro" id="IPR001789">
    <property type="entry name" value="Sig_transdc_resp-reg_receiver"/>
</dbReference>
<comment type="caution">
    <text evidence="4">The sequence shown here is derived from an EMBL/GenBank/DDBJ whole genome shotgun (WGS) entry which is preliminary data.</text>
</comment>
<proteinExistence type="predicted"/>
<evidence type="ECO:0000313" key="5">
    <source>
        <dbReference type="Proteomes" id="UP000251889"/>
    </source>
</evidence>
<keyword evidence="1 2" id="KW-0597">Phosphoprotein</keyword>
<name>A0A364Y303_9BACT</name>
<reference evidence="4 5" key="1">
    <citation type="submission" date="2018-06" db="EMBL/GenBank/DDBJ databases">
        <title>Chryseolinea flavus sp. nov., a member of the phylum Bacteroidetes isolated from soil.</title>
        <authorList>
            <person name="Li Y."/>
            <person name="Wang J."/>
        </authorList>
    </citation>
    <scope>NUCLEOTIDE SEQUENCE [LARGE SCALE GENOMIC DNA]</scope>
    <source>
        <strain evidence="4 5">SDU1-6</strain>
    </source>
</reference>
<dbReference type="EMBL" id="QMFY01000006">
    <property type="protein sequence ID" value="RAW00516.1"/>
    <property type="molecule type" value="Genomic_DNA"/>
</dbReference>
<dbReference type="SMART" id="SM00448">
    <property type="entry name" value="REC"/>
    <property type="match status" value="1"/>
</dbReference>
<protein>
    <submittedName>
        <fullName evidence="4">Response regulator</fullName>
    </submittedName>
</protein>
<dbReference type="PANTHER" id="PTHR44591">
    <property type="entry name" value="STRESS RESPONSE REGULATOR PROTEIN 1"/>
    <property type="match status" value="1"/>
</dbReference>
<keyword evidence="5" id="KW-1185">Reference proteome</keyword>
<dbReference type="Pfam" id="PF00072">
    <property type="entry name" value="Response_reg"/>
    <property type="match status" value="1"/>
</dbReference>
<evidence type="ECO:0000256" key="2">
    <source>
        <dbReference type="PROSITE-ProRule" id="PRU00169"/>
    </source>
</evidence>
<evidence type="ECO:0000256" key="1">
    <source>
        <dbReference type="ARBA" id="ARBA00022553"/>
    </source>
</evidence>
<evidence type="ECO:0000259" key="3">
    <source>
        <dbReference type="PROSITE" id="PS50110"/>
    </source>
</evidence>
<dbReference type="AlphaFoldDB" id="A0A364Y303"/>
<evidence type="ECO:0000313" key="4">
    <source>
        <dbReference type="EMBL" id="RAW00516.1"/>
    </source>
</evidence>
<feature type="modified residue" description="4-aspartylphosphate" evidence="2">
    <location>
        <position position="55"/>
    </location>
</feature>
<sequence>MKKTILVVDDFASIREFICDTLKRKGYDILGASNGNEAIQVLEENKDRIDLVLSDYNMPDCNGLELLKKIKTHATIAKTPVIFLTTESSPEKMKSAKEAGLAAWIKKPYKTETFFAQIENVLKNG</sequence>
<dbReference type="SUPFAM" id="SSF52172">
    <property type="entry name" value="CheY-like"/>
    <property type="match status" value="1"/>
</dbReference>
<accession>A0A364Y303</accession>
<dbReference type="RefSeq" id="WP_112747316.1">
    <property type="nucleotide sequence ID" value="NZ_QMFY01000006.1"/>
</dbReference>
<organism evidence="4 5">
    <name type="scientific">Pseudochryseolinea flava</name>
    <dbReference type="NCBI Taxonomy" id="2059302"/>
    <lineage>
        <taxon>Bacteria</taxon>
        <taxon>Pseudomonadati</taxon>
        <taxon>Bacteroidota</taxon>
        <taxon>Cytophagia</taxon>
        <taxon>Cytophagales</taxon>
        <taxon>Fulvivirgaceae</taxon>
        <taxon>Pseudochryseolinea</taxon>
    </lineage>
</organism>
<dbReference type="InterPro" id="IPR011006">
    <property type="entry name" value="CheY-like_superfamily"/>
</dbReference>
<gene>
    <name evidence="4" type="ORF">DQQ10_13020</name>
</gene>
<dbReference type="Proteomes" id="UP000251889">
    <property type="component" value="Unassembled WGS sequence"/>
</dbReference>